<evidence type="ECO:0000256" key="3">
    <source>
        <dbReference type="ARBA" id="ARBA00022475"/>
    </source>
</evidence>
<evidence type="ECO:0000256" key="5">
    <source>
        <dbReference type="ARBA" id="ARBA00022989"/>
    </source>
</evidence>
<comment type="subcellular location">
    <subcellularLocation>
        <location evidence="1">Cell membrane</location>
        <topology evidence="1">Multi-pass membrane protein</topology>
    </subcellularLocation>
</comment>
<dbReference type="GO" id="GO:0004930">
    <property type="term" value="F:G protein-coupled receptor activity"/>
    <property type="evidence" value="ECO:0007669"/>
    <property type="project" value="InterPro"/>
</dbReference>
<keyword evidence="3" id="KW-1003">Cell membrane</keyword>
<evidence type="ECO:0000256" key="4">
    <source>
        <dbReference type="ARBA" id="ARBA00022692"/>
    </source>
</evidence>
<feature type="compositionally biased region" description="Polar residues" evidence="8">
    <location>
        <begin position="571"/>
        <end position="583"/>
    </location>
</feature>
<feature type="region of interest" description="Disordered" evidence="8">
    <location>
        <begin position="563"/>
        <end position="583"/>
    </location>
</feature>
<feature type="transmembrane region" description="Helical" evidence="9">
    <location>
        <begin position="116"/>
        <end position="139"/>
    </location>
</feature>
<dbReference type="PANTHER" id="PTHR24241">
    <property type="entry name" value="NEUROPEPTIDE RECEPTOR-RELATED G-PROTEIN COUPLED RECEPTOR"/>
    <property type="match status" value="1"/>
</dbReference>
<dbReference type="Gene3D" id="1.20.1070.10">
    <property type="entry name" value="Rhodopsin 7-helix transmembrane proteins"/>
    <property type="match status" value="1"/>
</dbReference>
<evidence type="ECO:0000259" key="10">
    <source>
        <dbReference type="PROSITE" id="PS50262"/>
    </source>
</evidence>
<name>A0A8X6X7T3_9ARAC</name>
<feature type="transmembrane region" description="Helical" evidence="9">
    <location>
        <begin position="70"/>
        <end position="96"/>
    </location>
</feature>
<dbReference type="OrthoDB" id="10070371at2759"/>
<comment type="similarity">
    <text evidence="2">Belongs to the G-protein coupled receptor 1 family.</text>
</comment>
<feature type="transmembrane region" description="Helical" evidence="9">
    <location>
        <begin position="151"/>
        <end position="170"/>
    </location>
</feature>
<dbReference type="Proteomes" id="UP000886998">
    <property type="component" value="Unassembled WGS sequence"/>
</dbReference>
<comment type="caution">
    <text evidence="11">The sequence shown here is derived from an EMBL/GenBank/DDBJ whole genome shotgun (WGS) entry which is preliminary data.</text>
</comment>
<evidence type="ECO:0000256" key="2">
    <source>
        <dbReference type="ARBA" id="ARBA00010663"/>
    </source>
</evidence>
<dbReference type="PROSITE" id="PS50262">
    <property type="entry name" value="G_PROTEIN_RECEP_F1_2"/>
    <property type="match status" value="1"/>
</dbReference>
<evidence type="ECO:0000256" key="6">
    <source>
        <dbReference type="ARBA" id="ARBA00023136"/>
    </source>
</evidence>
<keyword evidence="7" id="KW-0675">Receptor</keyword>
<organism evidence="11 12">
    <name type="scientific">Trichonephila inaurata madagascariensis</name>
    <dbReference type="NCBI Taxonomy" id="2747483"/>
    <lineage>
        <taxon>Eukaryota</taxon>
        <taxon>Metazoa</taxon>
        <taxon>Ecdysozoa</taxon>
        <taxon>Arthropoda</taxon>
        <taxon>Chelicerata</taxon>
        <taxon>Arachnida</taxon>
        <taxon>Araneae</taxon>
        <taxon>Araneomorphae</taxon>
        <taxon>Entelegynae</taxon>
        <taxon>Araneoidea</taxon>
        <taxon>Nephilidae</taxon>
        <taxon>Trichonephila</taxon>
        <taxon>Trichonephila inaurata</taxon>
    </lineage>
</organism>
<dbReference type="AlphaFoldDB" id="A0A8X6X7T3"/>
<feature type="transmembrane region" description="Helical" evidence="9">
    <location>
        <begin position="36"/>
        <end position="58"/>
    </location>
</feature>
<feature type="transmembrane region" description="Helical" evidence="9">
    <location>
        <begin position="254"/>
        <end position="278"/>
    </location>
</feature>
<evidence type="ECO:0000256" key="8">
    <source>
        <dbReference type="SAM" id="MobiDB-lite"/>
    </source>
</evidence>
<sequence>MASVEDVPQNDSKTVVTIVLLFNRTAEARKDPAVEIVSLVLLILVSFGTNIFLFATILSSYTLKRVPFNLLFSNLCVVFLVETLWNMTVALLYVTADSWTLGQTGCTLSSFFVQWVTLQVTFSLCLLCVEGMVSVWKPFQFQSFVTLKKQIVVIVIVWTTAILLCVPLLLQSIPQRLFPARYSCAAAGPSGYTHALFLTVWCYCLMIVIGFGCLLNVGFQQYKEYRVQKKKNVVNFSNVFMQGDLWTEWVNLKLAAWLALFYLILELPYIVVHQINALKEYDEDQNSTSSFSPKYETVFTWFRYTYSCFFALSVFKMRKDIRLKFKALFNCCHSNTARENSAVPVVRPENKKVPKMNKKESVLPLSPNTPVLYISPDGLCLRQLDSSSVLSDPFHPKFISYLCDVNFSVEEAVNNSQSSFSFNSELSKESEITLPEMSFSETRLSEVPQKDIEASVLEKESDAKAKKVRFADTITIFHTLTPTPEWIVSTKKTANVRKRLPSRIPTRIRRTDSIVPWKVESNSVNNPATEAKAFKKTVKDSKISSAKKTSIRFQNKLSSKIKMKTKKDPLTSHSRYTINKLSH</sequence>
<keyword evidence="6 9" id="KW-0472">Membrane</keyword>
<evidence type="ECO:0000256" key="9">
    <source>
        <dbReference type="SAM" id="Phobius"/>
    </source>
</evidence>
<accession>A0A8X6X7T3</accession>
<dbReference type="GO" id="GO:0005886">
    <property type="term" value="C:plasma membrane"/>
    <property type="evidence" value="ECO:0007669"/>
    <property type="project" value="UniProtKB-SubCell"/>
</dbReference>
<feature type="transmembrane region" description="Helical" evidence="9">
    <location>
        <begin position="298"/>
        <end position="315"/>
    </location>
</feature>
<evidence type="ECO:0000313" key="11">
    <source>
        <dbReference type="EMBL" id="GFY47796.1"/>
    </source>
</evidence>
<keyword evidence="4 9" id="KW-0812">Transmembrane</keyword>
<keyword evidence="5 9" id="KW-1133">Transmembrane helix</keyword>
<evidence type="ECO:0000256" key="1">
    <source>
        <dbReference type="ARBA" id="ARBA00004651"/>
    </source>
</evidence>
<keyword evidence="12" id="KW-1185">Reference proteome</keyword>
<dbReference type="InterPro" id="IPR000276">
    <property type="entry name" value="GPCR_Rhodpsn"/>
</dbReference>
<feature type="transmembrane region" description="Helical" evidence="9">
    <location>
        <begin position="195"/>
        <end position="219"/>
    </location>
</feature>
<dbReference type="CDD" id="cd00637">
    <property type="entry name" value="7tm_classA_rhodopsin-like"/>
    <property type="match status" value="1"/>
</dbReference>
<gene>
    <name evidence="11" type="primary">AVEN_192039_1</name>
    <name evidence="11" type="ORF">TNIN_339551</name>
</gene>
<protein>
    <submittedName>
        <fullName evidence="11">G_PROTEIN_RECEP_F1_2 domain-containing protein</fullName>
    </submittedName>
</protein>
<reference evidence="11" key="1">
    <citation type="submission" date="2020-08" db="EMBL/GenBank/DDBJ databases">
        <title>Multicomponent nature underlies the extraordinary mechanical properties of spider dragline silk.</title>
        <authorList>
            <person name="Kono N."/>
            <person name="Nakamura H."/>
            <person name="Mori M."/>
            <person name="Yoshida Y."/>
            <person name="Ohtoshi R."/>
            <person name="Malay A.D."/>
            <person name="Moran D.A.P."/>
            <person name="Tomita M."/>
            <person name="Numata K."/>
            <person name="Arakawa K."/>
        </authorList>
    </citation>
    <scope>NUCLEOTIDE SEQUENCE</scope>
</reference>
<dbReference type="EMBL" id="BMAV01006106">
    <property type="protein sequence ID" value="GFY47796.1"/>
    <property type="molecule type" value="Genomic_DNA"/>
</dbReference>
<evidence type="ECO:0000313" key="12">
    <source>
        <dbReference type="Proteomes" id="UP000886998"/>
    </source>
</evidence>
<proteinExistence type="inferred from homology"/>
<evidence type="ECO:0000256" key="7">
    <source>
        <dbReference type="ARBA" id="ARBA00023170"/>
    </source>
</evidence>
<dbReference type="SUPFAM" id="SSF81321">
    <property type="entry name" value="Family A G protein-coupled receptor-like"/>
    <property type="match status" value="1"/>
</dbReference>
<feature type="domain" description="G-protein coupled receptors family 1 profile" evidence="10">
    <location>
        <begin position="49"/>
        <end position="314"/>
    </location>
</feature>
<dbReference type="Pfam" id="PF00001">
    <property type="entry name" value="7tm_1"/>
    <property type="match status" value="1"/>
</dbReference>
<dbReference type="InterPro" id="IPR017452">
    <property type="entry name" value="GPCR_Rhodpsn_7TM"/>
</dbReference>